<evidence type="ECO:0000313" key="3">
    <source>
        <dbReference type="Proteomes" id="UP000198775"/>
    </source>
</evidence>
<dbReference type="InterPro" id="IPR038740">
    <property type="entry name" value="BioF2-like_GNAT_dom"/>
</dbReference>
<dbReference type="Proteomes" id="UP000198775">
    <property type="component" value="Unassembled WGS sequence"/>
</dbReference>
<evidence type="ECO:0000313" key="2">
    <source>
        <dbReference type="EMBL" id="SEO79016.1"/>
    </source>
</evidence>
<dbReference type="PANTHER" id="PTHR36174">
    <property type="entry name" value="LIPID II:GLYCINE GLYCYLTRANSFERASE"/>
    <property type="match status" value="1"/>
</dbReference>
<dbReference type="EMBL" id="FOCX01000019">
    <property type="protein sequence ID" value="SEO79016.1"/>
    <property type="molecule type" value="Genomic_DNA"/>
</dbReference>
<feature type="domain" description="BioF2-like acetyltransferase" evidence="1">
    <location>
        <begin position="171"/>
        <end position="292"/>
    </location>
</feature>
<dbReference type="SUPFAM" id="SSF55729">
    <property type="entry name" value="Acyl-CoA N-acyltransferases (Nat)"/>
    <property type="match status" value="1"/>
</dbReference>
<reference evidence="3" key="1">
    <citation type="submission" date="2016-10" db="EMBL/GenBank/DDBJ databases">
        <authorList>
            <person name="Varghese N."/>
            <person name="Submissions S."/>
        </authorList>
    </citation>
    <scope>NUCLEOTIDE SEQUENCE [LARGE SCALE GENOMIC DNA]</scope>
    <source>
        <strain evidence="3">IBRC-M 10043</strain>
    </source>
</reference>
<protein>
    <submittedName>
        <fullName evidence="2">Acetyltransferase involved in cellulose biosynthesis, CelD/BcsL family</fullName>
    </submittedName>
</protein>
<gene>
    <name evidence="2" type="ORF">SAMN05216388_101967</name>
</gene>
<accession>A0A1H8SKI5</accession>
<dbReference type="InterPro" id="IPR016181">
    <property type="entry name" value="Acyl_CoA_acyltransferase"/>
</dbReference>
<proteinExistence type="predicted"/>
<sequence length="323" mass="37030">MPAARWNDLCAQSPAATPFHRYECLRVLADRSDATLHPFVGYQDGRPVGLFPIFERSRRPVTTLFSPVPDHKVPYLGPLLLDRDEWSQAERDRRRRSFLDASLSCFYDRFAPSYVNVRTTPRFADPRQFAWQGFEVVPRYSYVVDLTPGTDELLDAFSNDARRNVRDPPDEVEIREGEHDAIERIIDQVIARHEQQGETYLVTPEYVRALYDALPEGVLRPHEVRLDGTFAGGLITLESGDTIYRWQGGAKPDADAPVNDLLDWHVMCAARDRGRDTYDLVGANNQRIADYKAKFAPELVTFYSMEVSTRPMSLVSTLYKRLR</sequence>
<organism evidence="2 3">
    <name type="scientific">Halorientalis persicus</name>
    <dbReference type="NCBI Taxonomy" id="1367881"/>
    <lineage>
        <taxon>Archaea</taxon>
        <taxon>Methanobacteriati</taxon>
        <taxon>Methanobacteriota</taxon>
        <taxon>Stenosarchaea group</taxon>
        <taxon>Halobacteria</taxon>
        <taxon>Halobacteriales</taxon>
        <taxon>Haloarculaceae</taxon>
        <taxon>Halorientalis</taxon>
    </lineage>
</organism>
<dbReference type="Gene3D" id="3.40.630.30">
    <property type="match status" value="1"/>
</dbReference>
<evidence type="ECO:0000259" key="1">
    <source>
        <dbReference type="Pfam" id="PF13480"/>
    </source>
</evidence>
<keyword evidence="3" id="KW-1185">Reference proteome</keyword>
<dbReference type="GO" id="GO:0016740">
    <property type="term" value="F:transferase activity"/>
    <property type="evidence" value="ECO:0007669"/>
    <property type="project" value="UniProtKB-KW"/>
</dbReference>
<dbReference type="AlphaFoldDB" id="A0A1H8SKI5"/>
<name>A0A1H8SKI5_9EURY</name>
<keyword evidence="2" id="KW-0808">Transferase</keyword>
<dbReference type="PANTHER" id="PTHR36174:SF1">
    <property type="entry name" value="LIPID II:GLYCINE GLYCYLTRANSFERASE"/>
    <property type="match status" value="1"/>
</dbReference>
<dbReference type="InterPro" id="IPR050644">
    <property type="entry name" value="PG_Glycine_Bridge_Synth"/>
</dbReference>
<dbReference type="Pfam" id="PF13480">
    <property type="entry name" value="Acetyltransf_6"/>
    <property type="match status" value="1"/>
</dbReference>